<dbReference type="SMART" id="SM00347">
    <property type="entry name" value="HTH_MARR"/>
    <property type="match status" value="1"/>
</dbReference>
<dbReference type="InterPro" id="IPR039422">
    <property type="entry name" value="MarR/SlyA-like"/>
</dbReference>
<feature type="compositionally biased region" description="Basic and acidic residues" evidence="1">
    <location>
        <begin position="40"/>
        <end position="60"/>
    </location>
</feature>
<protein>
    <submittedName>
        <fullName evidence="3">MarR family transcriptional regulator</fullName>
    </submittedName>
</protein>
<evidence type="ECO:0000259" key="2">
    <source>
        <dbReference type="PROSITE" id="PS50995"/>
    </source>
</evidence>
<dbReference type="PANTHER" id="PTHR33164">
    <property type="entry name" value="TRANSCRIPTIONAL REGULATOR, MARR FAMILY"/>
    <property type="match status" value="1"/>
</dbReference>
<accession>A0A202BWQ9</accession>
<organism evidence="3 4">
    <name type="scientific">Chryseobacterium mucoviscidosis</name>
    <dbReference type="NCBI Taxonomy" id="1945581"/>
    <lineage>
        <taxon>Bacteria</taxon>
        <taxon>Pseudomonadati</taxon>
        <taxon>Bacteroidota</taxon>
        <taxon>Flavobacteriia</taxon>
        <taxon>Flavobacteriales</taxon>
        <taxon>Weeksellaceae</taxon>
        <taxon>Chryseobacterium group</taxon>
        <taxon>Chryseobacterium</taxon>
    </lineage>
</organism>
<evidence type="ECO:0000313" key="3">
    <source>
        <dbReference type="EMBL" id="OVE55772.1"/>
    </source>
</evidence>
<reference evidence="4" key="1">
    <citation type="submission" date="2017-02" db="EMBL/GenBank/DDBJ databases">
        <authorList>
            <person name="Tetz G."/>
            <person name="Tetz V."/>
        </authorList>
    </citation>
    <scope>NUCLEOTIDE SEQUENCE [LARGE SCALE GENOMIC DNA]</scope>
    <source>
        <strain evidence="4">VT16-26</strain>
    </source>
</reference>
<evidence type="ECO:0000256" key="1">
    <source>
        <dbReference type="SAM" id="MobiDB-lite"/>
    </source>
</evidence>
<dbReference type="EMBL" id="MVAG01000128">
    <property type="protein sequence ID" value="OVE55772.1"/>
    <property type="molecule type" value="Genomic_DNA"/>
</dbReference>
<dbReference type="PANTHER" id="PTHR33164:SF43">
    <property type="entry name" value="HTH-TYPE TRANSCRIPTIONAL REPRESSOR YETL"/>
    <property type="match status" value="1"/>
</dbReference>
<evidence type="ECO:0000313" key="4">
    <source>
        <dbReference type="Proteomes" id="UP000196355"/>
    </source>
</evidence>
<name>A0A202BWQ9_9FLAO</name>
<dbReference type="InterPro" id="IPR000835">
    <property type="entry name" value="HTH_MarR-typ"/>
</dbReference>
<dbReference type="Gene3D" id="1.10.10.10">
    <property type="entry name" value="Winged helix-like DNA-binding domain superfamily/Winged helix DNA-binding domain"/>
    <property type="match status" value="1"/>
</dbReference>
<dbReference type="GO" id="GO:0006950">
    <property type="term" value="P:response to stress"/>
    <property type="evidence" value="ECO:0007669"/>
    <property type="project" value="TreeGrafter"/>
</dbReference>
<dbReference type="PROSITE" id="PS50995">
    <property type="entry name" value="HTH_MARR_2"/>
    <property type="match status" value="1"/>
</dbReference>
<dbReference type="SUPFAM" id="SSF46785">
    <property type="entry name" value="Winged helix' DNA-binding domain"/>
    <property type="match status" value="1"/>
</dbReference>
<feature type="domain" description="HTH marR-type" evidence="2">
    <location>
        <begin position="63"/>
        <end position="196"/>
    </location>
</feature>
<dbReference type="InterPro" id="IPR036390">
    <property type="entry name" value="WH_DNA-bd_sf"/>
</dbReference>
<gene>
    <name evidence="3" type="ORF">B0E34_16285</name>
</gene>
<keyword evidence="4" id="KW-1185">Reference proteome</keyword>
<dbReference type="RefSeq" id="WP_087711155.1">
    <property type="nucleotide sequence ID" value="NZ_MVAG01000128.1"/>
</dbReference>
<dbReference type="Pfam" id="PF01047">
    <property type="entry name" value="MarR"/>
    <property type="match status" value="1"/>
</dbReference>
<dbReference type="AlphaFoldDB" id="A0A202BWQ9"/>
<dbReference type="GO" id="GO:0003700">
    <property type="term" value="F:DNA-binding transcription factor activity"/>
    <property type="evidence" value="ECO:0007669"/>
    <property type="project" value="InterPro"/>
</dbReference>
<sequence length="223" mass="25995">MEYSLIKDIIGLLEEFEAENSGNLYSKDIDGFKSWISDKESSKNKNKETEPYWEGKENGRSPESAINTLLVHLNRYAKTYSKSAIADSEFSTQEEFIYLINLRAFGRMTKTELIKKNIQEKPAGMLIITRLLKQGWIEQTESDDDKRSKYISISEKGRLALEKQMEKIRTATNIVAGNLNHIEKMELIRILNKLDRFHHPIFSRNIDSKDLINTVYQEYTFKN</sequence>
<proteinExistence type="predicted"/>
<dbReference type="InterPro" id="IPR036388">
    <property type="entry name" value="WH-like_DNA-bd_sf"/>
</dbReference>
<comment type="caution">
    <text evidence="3">The sequence shown here is derived from an EMBL/GenBank/DDBJ whole genome shotgun (WGS) entry which is preliminary data.</text>
</comment>
<feature type="region of interest" description="Disordered" evidence="1">
    <location>
        <begin position="40"/>
        <end position="61"/>
    </location>
</feature>
<dbReference type="Proteomes" id="UP000196355">
    <property type="component" value="Unassembled WGS sequence"/>
</dbReference>